<feature type="transmembrane region" description="Helical" evidence="1">
    <location>
        <begin position="35"/>
        <end position="57"/>
    </location>
</feature>
<feature type="transmembrane region" description="Helical" evidence="1">
    <location>
        <begin position="6"/>
        <end position="23"/>
    </location>
</feature>
<sequence>MNWLLIANNVSSAVVILACWWLAHINGRSRPPGRAIAAGYALIGISVLFTLVIRNLAIGGAPVVPWLIVVTKGLLAVTFLLTIYRRAKLGDR</sequence>
<name>A0A0A0EK48_9RHOB</name>
<evidence type="ECO:0000256" key="1">
    <source>
        <dbReference type="SAM" id="Phobius"/>
    </source>
</evidence>
<organism evidence="2 3">
    <name type="scientific">Pseudooceanicola atlanticus</name>
    <dbReference type="NCBI Taxonomy" id="1461694"/>
    <lineage>
        <taxon>Bacteria</taxon>
        <taxon>Pseudomonadati</taxon>
        <taxon>Pseudomonadota</taxon>
        <taxon>Alphaproteobacteria</taxon>
        <taxon>Rhodobacterales</taxon>
        <taxon>Paracoccaceae</taxon>
        <taxon>Pseudooceanicola</taxon>
    </lineage>
</organism>
<gene>
    <name evidence="2" type="ORF">ATO9_04175</name>
</gene>
<dbReference type="OrthoDB" id="7865437at2"/>
<dbReference type="AlphaFoldDB" id="A0A0A0EK48"/>
<feature type="transmembrane region" description="Helical" evidence="1">
    <location>
        <begin position="63"/>
        <end position="84"/>
    </location>
</feature>
<evidence type="ECO:0000313" key="3">
    <source>
        <dbReference type="Proteomes" id="UP000030004"/>
    </source>
</evidence>
<comment type="caution">
    <text evidence="2">The sequence shown here is derived from an EMBL/GenBank/DDBJ whole genome shotgun (WGS) entry which is preliminary data.</text>
</comment>
<dbReference type="STRING" id="1461694.ATO9_04175"/>
<dbReference type="Proteomes" id="UP000030004">
    <property type="component" value="Unassembled WGS sequence"/>
</dbReference>
<dbReference type="EMBL" id="AQQX01000001">
    <property type="protein sequence ID" value="KGM50675.1"/>
    <property type="molecule type" value="Genomic_DNA"/>
</dbReference>
<keyword evidence="3" id="KW-1185">Reference proteome</keyword>
<evidence type="ECO:0000313" key="2">
    <source>
        <dbReference type="EMBL" id="KGM50675.1"/>
    </source>
</evidence>
<reference evidence="2 3" key="1">
    <citation type="journal article" date="2015" name="Antonie Van Leeuwenhoek">
        <title>Pseudooceanicola atlanticus gen. nov. sp. nov., isolated from surface seawater of the Atlantic Ocean and reclassification of Oceanicola batsensis, Oceanicola marinus, Oceanicola nitratireducens, Oceanicola nanhaiensis, Oceanicola antarcticus and Oceanicola flagellatus, as Pseudooceanicola batsensis comb. nov., Pseudooceanicola marinus comb. nov., Pseudooceanicola nitratireducens comb. nov., Pseudooceanicola nanhaiensis comb. nov., Pseudooceanicola antarcticus comb. nov., and Pseudooceanicola flagellatus comb. nov.</title>
        <authorList>
            <person name="Lai Q."/>
            <person name="Li G."/>
            <person name="Liu X."/>
            <person name="Du Y."/>
            <person name="Sun F."/>
            <person name="Shao Z."/>
        </authorList>
    </citation>
    <scope>NUCLEOTIDE SEQUENCE [LARGE SCALE GENOMIC DNA]</scope>
    <source>
        <strain evidence="2 3">22II-s11g</strain>
    </source>
</reference>
<keyword evidence="1" id="KW-0472">Membrane</keyword>
<protein>
    <submittedName>
        <fullName evidence="2">Uncharacterized protein</fullName>
    </submittedName>
</protein>
<dbReference type="RefSeq" id="WP_043745295.1">
    <property type="nucleotide sequence ID" value="NZ_AQQX01000001.1"/>
</dbReference>
<keyword evidence="1" id="KW-1133">Transmembrane helix</keyword>
<proteinExistence type="predicted"/>
<keyword evidence="1" id="KW-0812">Transmembrane</keyword>
<accession>A0A0A0EK48</accession>